<dbReference type="InterPro" id="IPR028969">
    <property type="entry name" value="Imm52"/>
</dbReference>
<accession>A0ABY1C4A6</accession>
<comment type="caution">
    <text evidence="2">The sequence shown here is derived from an EMBL/GenBank/DDBJ whole genome shotgun (WGS) entry which is preliminary data.</text>
</comment>
<protein>
    <submittedName>
        <fullName evidence="2">Immunity protein 52</fullName>
    </submittedName>
</protein>
<feature type="domain" description="Immunity protein 52" evidence="1">
    <location>
        <begin position="8"/>
        <end position="81"/>
    </location>
</feature>
<dbReference type="EMBL" id="FOIB01000002">
    <property type="protein sequence ID" value="SET64018.1"/>
    <property type="molecule type" value="Genomic_DNA"/>
</dbReference>
<dbReference type="Proteomes" id="UP000183760">
    <property type="component" value="Unassembled WGS sequence"/>
</dbReference>
<keyword evidence="3" id="KW-1185">Reference proteome</keyword>
<proteinExistence type="predicted"/>
<reference evidence="2 3" key="1">
    <citation type="submission" date="2016-10" db="EMBL/GenBank/DDBJ databases">
        <authorList>
            <person name="Varghese N."/>
            <person name="Submissions S."/>
        </authorList>
    </citation>
    <scope>NUCLEOTIDE SEQUENCE [LARGE SCALE GENOMIC DNA]</scope>
    <source>
        <strain evidence="2 3">DSM 16525</strain>
    </source>
</reference>
<organism evidence="2 3">
    <name type="scientific">Myxococcus fulvus</name>
    <dbReference type="NCBI Taxonomy" id="33"/>
    <lineage>
        <taxon>Bacteria</taxon>
        <taxon>Pseudomonadati</taxon>
        <taxon>Myxococcota</taxon>
        <taxon>Myxococcia</taxon>
        <taxon>Myxococcales</taxon>
        <taxon>Cystobacterineae</taxon>
        <taxon>Myxococcaceae</taxon>
        <taxon>Myxococcus</taxon>
    </lineage>
</organism>
<name>A0ABY1C4A6_MYXFU</name>
<gene>
    <name evidence="2" type="ORF">SAMN05443572_102979</name>
</gene>
<evidence type="ECO:0000313" key="2">
    <source>
        <dbReference type="EMBL" id="SET64018.1"/>
    </source>
</evidence>
<sequence length="85" mass="9521">MRCRIRKQIPRPSPWGGFAYLSNHLGRVPPLPAPVRIESVEDKGTLIVLTPERFTASNPDHVALAERVRELLDRAGLLKPLQSQS</sequence>
<evidence type="ECO:0000259" key="1">
    <source>
        <dbReference type="Pfam" id="PF15579"/>
    </source>
</evidence>
<evidence type="ECO:0000313" key="3">
    <source>
        <dbReference type="Proteomes" id="UP000183760"/>
    </source>
</evidence>
<dbReference type="Pfam" id="PF15579">
    <property type="entry name" value="Imm52"/>
    <property type="match status" value="1"/>
</dbReference>
<dbReference type="RefSeq" id="WP_083559781.1">
    <property type="nucleotide sequence ID" value="NZ_BJXR01000013.1"/>
</dbReference>